<feature type="region of interest" description="Disordered" evidence="1">
    <location>
        <begin position="1"/>
        <end position="35"/>
    </location>
</feature>
<dbReference type="EMBL" id="FMYG01000003">
    <property type="protein sequence ID" value="SDC04640.1"/>
    <property type="molecule type" value="Genomic_DNA"/>
</dbReference>
<evidence type="ECO:0000313" key="3">
    <source>
        <dbReference type="Proteomes" id="UP000183203"/>
    </source>
</evidence>
<evidence type="ECO:0000256" key="1">
    <source>
        <dbReference type="SAM" id="MobiDB-lite"/>
    </source>
</evidence>
<organism evidence="2 3">
    <name type="scientific">Microbacterium enclense</name>
    <dbReference type="NCBI Taxonomy" id="993073"/>
    <lineage>
        <taxon>Bacteria</taxon>
        <taxon>Bacillati</taxon>
        <taxon>Actinomycetota</taxon>
        <taxon>Actinomycetes</taxon>
        <taxon>Micrococcales</taxon>
        <taxon>Microbacteriaceae</taxon>
        <taxon>Microbacterium</taxon>
    </lineage>
</organism>
<evidence type="ECO:0000313" key="2">
    <source>
        <dbReference type="EMBL" id="SDC04640.1"/>
    </source>
</evidence>
<name>A0A1G6IE13_9MICO</name>
<protein>
    <submittedName>
        <fullName evidence="2">Uncharacterized protein</fullName>
    </submittedName>
</protein>
<proteinExistence type="predicted"/>
<sequence length="102" mass="10965">MASKRKKGSADMSDSTSTTDPFADSSGPEGHSITDWTDLGREMWSYLTGRGAAVNYSFVDMTVEVPRDIGPDAPRATWKLNGTLRVTTSDDTAAGSDPYRGN</sequence>
<reference evidence="2 3" key="1">
    <citation type="submission" date="2016-09" db="EMBL/GenBank/DDBJ databases">
        <authorList>
            <person name="Capua I."/>
            <person name="De Benedictis P."/>
            <person name="Joannis T."/>
            <person name="Lombin L.H."/>
            <person name="Cattoli G."/>
        </authorList>
    </citation>
    <scope>NUCLEOTIDE SEQUENCE [LARGE SCALE GENOMIC DNA]</scope>
    <source>
        <strain evidence="2 3">NIO-1002</strain>
    </source>
</reference>
<gene>
    <name evidence="2" type="ORF">SAMN05216418_1484</name>
</gene>
<dbReference type="STRING" id="993073.AS029_06130"/>
<dbReference type="Proteomes" id="UP000183203">
    <property type="component" value="Unassembled WGS sequence"/>
</dbReference>
<accession>A0A1G6IE13</accession>
<dbReference type="AlphaFoldDB" id="A0A1G6IE13"/>
<feature type="compositionally biased region" description="Low complexity" evidence="1">
    <location>
        <begin position="11"/>
        <end position="20"/>
    </location>
</feature>